<dbReference type="OrthoDB" id="9808953at2"/>
<evidence type="ECO:0008006" key="4">
    <source>
        <dbReference type="Google" id="ProtNLM"/>
    </source>
</evidence>
<proteinExistence type="predicted"/>
<feature type="signal peptide" evidence="1">
    <location>
        <begin position="1"/>
        <end position="18"/>
    </location>
</feature>
<name>V6S3A0_9FLAO</name>
<dbReference type="EMBL" id="VLKQ01000009">
    <property type="protein sequence ID" value="TWI10818.1"/>
    <property type="molecule type" value="Genomic_DNA"/>
</dbReference>
<dbReference type="STRING" id="1341154.FCR2A7T_10320"/>
<dbReference type="AlphaFoldDB" id="V6S3A0"/>
<feature type="chain" id="PRO_5030178756" description="Microcystin-dependent protein" evidence="1">
    <location>
        <begin position="19"/>
        <end position="277"/>
    </location>
</feature>
<keyword evidence="1" id="KW-0732">Signal</keyword>
<keyword evidence="3" id="KW-1185">Reference proteome</keyword>
<evidence type="ECO:0000313" key="2">
    <source>
        <dbReference type="EMBL" id="TWI10818.1"/>
    </source>
</evidence>
<organism evidence="2 3">
    <name type="scientific">Flavobacterium cauense R2A-7</name>
    <dbReference type="NCBI Taxonomy" id="1341154"/>
    <lineage>
        <taxon>Bacteria</taxon>
        <taxon>Pseudomonadati</taxon>
        <taxon>Bacteroidota</taxon>
        <taxon>Flavobacteriia</taxon>
        <taxon>Flavobacteriales</taxon>
        <taxon>Flavobacteriaceae</taxon>
        <taxon>Flavobacterium</taxon>
    </lineage>
</organism>
<reference evidence="2 3" key="1">
    <citation type="journal article" date="2015" name="Stand. Genomic Sci.">
        <title>Genomic Encyclopedia of Bacterial and Archaeal Type Strains, Phase III: the genomes of soil and plant-associated and newly described type strains.</title>
        <authorList>
            <person name="Whitman W.B."/>
            <person name="Woyke T."/>
            <person name="Klenk H.P."/>
            <person name="Zhou Y."/>
            <person name="Lilburn T.G."/>
            <person name="Beck B.J."/>
            <person name="De Vos P."/>
            <person name="Vandamme P."/>
            <person name="Eisen J.A."/>
            <person name="Garrity G."/>
            <person name="Hugenholtz P."/>
            <person name="Kyrpides N.C."/>
        </authorList>
    </citation>
    <scope>NUCLEOTIDE SEQUENCE [LARGE SCALE GENOMIC DNA]</scope>
    <source>
        <strain evidence="2 3">CGMCC 1.7270</strain>
    </source>
</reference>
<evidence type="ECO:0000313" key="3">
    <source>
        <dbReference type="Proteomes" id="UP000319848"/>
    </source>
</evidence>
<dbReference type="Proteomes" id="UP000319848">
    <property type="component" value="Unassembled WGS sequence"/>
</dbReference>
<evidence type="ECO:0000256" key="1">
    <source>
        <dbReference type="SAM" id="SignalP"/>
    </source>
</evidence>
<dbReference type="RefSeq" id="WP_023570194.1">
    <property type="nucleotide sequence ID" value="NZ_AVBI01000012.1"/>
</dbReference>
<protein>
    <recommendedName>
        <fullName evidence="4">Microcystin-dependent protein</fullName>
    </recommendedName>
</protein>
<sequence length="277" mass="29408">MKKTTSFLLLFFCYPMLAQNVGVDTAYPDTNAALDIYSEKKGLIMTRLPLTATDNPSPLANHVMGMTTYNTTTSAAQTPVSVYEGLYYNDGTKWTQMGPNTLMIGDIKHSLETADHKGWFLLDGRNISSLPTVAQFNAGAVGIGANLPDASDTFIKTNNGTESEGSVAGNNSIVVTQANLPNINYSSVTSTNGNHNHSYTDSYNGAKTLGLATNVLPLVPLISETVGTNDVLPGNLHTSENDGNHAHTVNVPSGGSDVPINATPQHIVANVFVYLGE</sequence>
<comment type="caution">
    <text evidence="2">The sequence shown here is derived from an EMBL/GenBank/DDBJ whole genome shotgun (WGS) entry which is preliminary data.</text>
</comment>
<gene>
    <name evidence="2" type="ORF">IP98_02169</name>
</gene>
<accession>V6S3A0</accession>